<gene>
    <name evidence="3" type="ORF">V1264_010360</name>
</gene>
<feature type="transmembrane region" description="Helical" evidence="2">
    <location>
        <begin position="71"/>
        <end position="97"/>
    </location>
</feature>
<proteinExistence type="predicted"/>
<feature type="region of interest" description="Disordered" evidence="1">
    <location>
        <begin position="359"/>
        <end position="396"/>
    </location>
</feature>
<evidence type="ECO:0000256" key="2">
    <source>
        <dbReference type="SAM" id="Phobius"/>
    </source>
</evidence>
<keyword evidence="4" id="KW-1185">Reference proteome</keyword>
<dbReference type="Gene3D" id="1.20.1250.20">
    <property type="entry name" value="MFS general substrate transporter like domains"/>
    <property type="match status" value="2"/>
</dbReference>
<feature type="compositionally biased region" description="Polar residues" evidence="1">
    <location>
        <begin position="285"/>
        <end position="299"/>
    </location>
</feature>
<keyword evidence="2" id="KW-1133">Transmembrane helix</keyword>
<feature type="transmembrane region" description="Helical" evidence="2">
    <location>
        <begin position="163"/>
        <end position="184"/>
    </location>
</feature>
<feature type="transmembrane region" description="Helical" evidence="2">
    <location>
        <begin position="104"/>
        <end position="121"/>
    </location>
</feature>
<name>A0AAN9G0E4_9CAEN</name>
<feature type="transmembrane region" description="Helical" evidence="2">
    <location>
        <begin position="190"/>
        <end position="210"/>
    </location>
</feature>
<dbReference type="EMBL" id="JBAMIC010000024">
    <property type="protein sequence ID" value="KAK7090586.1"/>
    <property type="molecule type" value="Genomic_DNA"/>
</dbReference>
<dbReference type="SUPFAM" id="SSF103473">
    <property type="entry name" value="MFS general substrate transporter"/>
    <property type="match status" value="1"/>
</dbReference>
<evidence type="ECO:0000313" key="3">
    <source>
        <dbReference type="EMBL" id="KAK7090586.1"/>
    </source>
</evidence>
<feature type="transmembrane region" description="Helical" evidence="2">
    <location>
        <begin position="636"/>
        <end position="658"/>
    </location>
</feature>
<evidence type="ECO:0000313" key="4">
    <source>
        <dbReference type="Proteomes" id="UP001374579"/>
    </source>
</evidence>
<feature type="transmembrane region" description="Helical" evidence="2">
    <location>
        <begin position="521"/>
        <end position="539"/>
    </location>
</feature>
<feature type="region of interest" description="Disordered" evidence="1">
    <location>
        <begin position="250"/>
        <end position="299"/>
    </location>
</feature>
<protein>
    <submittedName>
        <fullName evidence="3">Uncharacterized protein</fullName>
    </submittedName>
</protein>
<keyword evidence="2" id="KW-0812">Transmembrane</keyword>
<evidence type="ECO:0000256" key="1">
    <source>
        <dbReference type="SAM" id="MobiDB-lite"/>
    </source>
</evidence>
<dbReference type="InterPro" id="IPR050327">
    <property type="entry name" value="Proton-linked_MCT"/>
</dbReference>
<dbReference type="PANTHER" id="PTHR11360">
    <property type="entry name" value="MONOCARBOXYLATE TRANSPORTER"/>
    <property type="match status" value="1"/>
</dbReference>
<keyword evidence="2" id="KW-0472">Membrane</keyword>
<reference evidence="3 4" key="1">
    <citation type="submission" date="2024-02" db="EMBL/GenBank/DDBJ databases">
        <title>Chromosome-scale genome assembly of the rough periwinkle Littorina saxatilis.</title>
        <authorList>
            <person name="De Jode A."/>
            <person name="Faria R."/>
            <person name="Formenti G."/>
            <person name="Sims Y."/>
            <person name="Smith T.P."/>
            <person name="Tracey A."/>
            <person name="Wood J.M.D."/>
            <person name="Zagrodzka Z.B."/>
            <person name="Johannesson K."/>
            <person name="Butlin R.K."/>
            <person name="Leder E.H."/>
        </authorList>
    </citation>
    <scope>NUCLEOTIDE SEQUENCE [LARGE SCALE GENOMIC DNA]</scope>
    <source>
        <strain evidence="3">Snail1</strain>
        <tissue evidence="3">Muscle</tissue>
    </source>
</reference>
<feature type="transmembrane region" description="Helical" evidence="2">
    <location>
        <begin position="32"/>
        <end position="51"/>
    </location>
</feature>
<dbReference type="Pfam" id="PF07690">
    <property type="entry name" value="MFS_1"/>
    <property type="match status" value="2"/>
</dbReference>
<organism evidence="3 4">
    <name type="scientific">Littorina saxatilis</name>
    <dbReference type="NCBI Taxonomy" id="31220"/>
    <lineage>
        <taxon>Eukaryota</taxon>
        <taxon>Metazoa</taxon>
        <taxon>Spiralia</taxon>
        <taxon>Lophotrochozoa</taxon>
        <taxon>Mollusca</taxon>
        <taxon>Gastropoda</taxon>
        <taxon>Caenogastropoda</taxon>
        <taxon>Littorinimorpha</taxon>
        <taxon>Littorinoidea</taxon>
        <taxon>Littorinidae</taxon>
        <taxon>Littorina</taxon>
    </lineage>
</organism>
<feature type="compositionally biased region" description="Polar residues" evidence="1">
    <location>
        <begin position="359"/>
        <end position="381"/>
    </location>
</feature>
<feature type="transmembrane region" description="Helical" evidence="2">
    <location>
        <begin position="546"/>
        <end position="565"/>
    </location>
</feature>
<feature type="region of interest" description="Disordered" evidence="1">
    <location>
        <begin position="663"/>
        <end position="694"/>
    </location>
</feature>
<dbReference type="InterPro" id="IPR036259">
    <property type="entry name" value="MFS_trans_sf"/>
</dbReference>
<accession>A0AAN9G0E4</accession>
<feature type="transmembrane region" description="Helical" evidence="2">
    <location>
        <begin position="571"/>
        <end position="593"/>
    </location>
</feature>
<sequence length="694" mass="75088">MKESTELSSGIITDKRKNDVTRSRRHQMDTGWSWAVMIGHFLILMIMVGYQKCNGILFVEIQRKFDVTASVTSMVSGVSAACYSVVAVCVMTCVINVISERQCVLIGAALMTSAQIGSTFATSFPVFVITLGAIQGVGASFIYGPAFVILGKYFSRRLTLAQAFVTSGVSVGGVVVPLLVRFALDEYSFPSGMLIVGGIIANIFVCGSLFRPVPAEKRNVNLLAIEQDMQHDQKSGDGVDKKVSKIDVQRKTSVLNGTSNEEPNGTRLPCSGAETTHKDEDDRSQSALEFSRNENGSMPLLTINTEGLSLETQTHETKQTEAQLYDLSDIETVLVKEIDPKHITEKLLCQDALRPRTMSESGTFRTHARNSTNPLTSSLQNMFPGGKRTRSSSDAPEKAESFLDALSSSNILAFSSVPELMCVSVTALGTSQCNLYSSDDNSFRGSHDARGGGDFSPRKKSGCLNCGKVFDLSICKSLLFWGMVCMQATGFLTGALAPAFLPPLAKEKGLTDREATHLLTVIGGLDVISRLLSGVIAHYKLMKPQTMVIVTLFVLGLSCQFVRFLDTFAAMMVFCAVFGSLSGVFFSMTPAVVIHFMGLERFATAFGFIQLFNGMASAVTYPLLGALKDKTGTYTASYHYLGATALFAAGLLTSLPLWGRVPRGPESRNGKSSDEHQVDLEIPLRGATNGHTKR</sequence>
<feature type="compositionally biased region" description="Basic and acidic residues" evidence="1">
    <location>
        <begin position="275"/>
        <end position="284"/>
    </location>
</feature>
<dbReference type="AlphaFoldDB" id="A0AAN9G0E4"/>
<dbReference type="InterPro" id="IPR011701">
    <property type="entry name" value="MFS"/>
</dbReference>
<dbReference type="Proteomes" id="UP001374579">
    <property type="component" value="Unassembled WGS sequence"/>
</dbReference>
<feature type="transmembrane region" description="Helical" evidence="2">
    <location>
        <begin position="127"/>
        <end position="151"/>
    </location>
</feature>
<feature type="compositionally biased region" description="Polar residues" evidence="1">
    <location>
        <begin position="251"/>
        <end position="263"/>
    </location>
</feature>
<feature type="compositionally biased region" description="Basic and acidic residues" evidence="1">
    <location>
        <begin position="663"/>
        <end position="679"/>
    </location>
</feature>
<comment type="caution">
    <text evidence="3">The sequence shown here is derived from an EMBL/GenBank/DDBJ whole genome shotgun (WGS) entry which is preliminary data.</text>
</comment>
<dbReference type="PANTHER" id="PTHR11360:SF306">
    <property type="entry name" value="RE01051P"/>
    <property type="match status" value="1"/>
</dbReference>
<dbReference type="GO" id="GO:0008028">
    <property type="term" value="F:monocarboxylic acid transmembrane transporter activity"/>
    <property type="evidence" value="ECO:0007669"/>
    <property type="project" value="TreeGrafter"/>
</dbReference>
<feature type="transmembrane region" description="Helical" evidence="2">
    <location>
        <begin position="478"/>
        <end position="501"/>
    </location>
</feature>
<feature type="transmembrane region" description="Helical" evidence="2">
    <location>
        <begin position="605"/>
        <end position="624"/>
    </location>
</feature>